<accession>A0A369VXV4</accession>
<evidence type="ECO:0000313" key="2">
    <source>
        <dbReference type="EMBL" id="RDE06669.1"/>
    </source>
</evidence>
<dbReference type="Proteomes" id="UP000253918">
    <property type="component" value="Unassembled WGS sequence"/>
</dbReference>
<dbReference type="PROSITE" id="PS51257">
    <property type="entry name" value="PROKAR_LIPOPROTEIN"/>
    <property type="match status" value="1"/>
</dbReference>
<dbReference type="OrthoDB" id="485556at2"/>
<dbReference type="EMBL" id="QQNB01000001">
    <property type="protein sequence ID" value="RDE06669.1"/>
    <property type="molecule type" value="Genomic_DNA"/>
</dbReference>
<name>A0A369VXV4_9SPHN</name>
<protein>
    <recommendedName>
        <fullName evidence="4">Lipoprotein</fullName>
    </recommendedName>
</protein>
<keyword evidence="3" id="KW-1185">Reference proteome</keyword>
<gene>
    <name evidence="2" type="ORF">DVW87_02925</name>
</gene>
<evidence type="ECO:0000313" key="3">
    <source>
        <dbReference type="Proteomes" id="UP000253918"/>
    </source>
</evidence>
<feature type="region of interest" description="Disordered" evidence="1">
    <location>
        <begin position="17"/>
        <end position="45"/>
    </location>
</feature>
<evidence type="ECO:0000256" key="1">
    <source>
        <dbReference type="SAM" id="MobiDB-lite"/>
    </source>
</evidence>
<comment type="caution">
    <text evidence="2">The sequence shown here is derived from an EMBL/GenBank/DDBJ whole genome shotgun (WGS) entry which is preliminary data.</text>
</comment>
<sequence>MNRLALLPLLALAGCNPSPQSTAPQPSPSPARVAPTPVAASSPAAPASAPLRKLSCAQEIGAAAAAERVKVCRNVSPATHPPCNAANSCALIEDEIARSCALFDGKGEAMPGCTPAPTSAAAAAAVVRRYYPALNARDFGTAWQSWGDDGPPGQPLELFEAGFSRTRSTQVTIGTLPPSEGAAGSIYQAVPVQVDATLTNGVRQHFTGTYTVRRVNNVDGATTDQLRWHIDGASLRPVAR</sequence>
<dbReference type="RefSeq" id="WP_114686252.1">
    <property type="nucleotide sequence ID" value="NZ_QQNB01000001.1"/>
</dbReference>
<organism evidence="2 3">
    <name type="scientific">Sphingomonas aracearum</name>
    <dbReference type="NCBI Taxonomy" id="2283317"/>
    <lineage>
        <taxon>Bacteria</taxon>
        <taxon>Pseudomonadati</taxon>
        <taxon>Pseudomonadota</taxon>
        <taxon>Alphaproteobacteria</taxon>
        <taxon>Sphingomonadales</taxon>
        <taxon>Sphingomonadaceae</taxon>
        <taxon>Sphingomonas</taxon>
    </lineage>
</organism>
<evidence type="ECO:0008006" key="4">
    <source>
        <dbReference type="Google" id="ProtNLM"/>
    </source>
</evidence>
<proteinExistence type="predicted"/>
<reference evidence="2 3" key="1">
    <citation type="submission" date="2018-07" db="EMBL/GenBank/DDBJ databases">
        <title>a novel species of Sphingomonas isolated from the rhizosphere soil of Araceae plant.</title>
        <authorList>
            <person name="Zhiyong W."/>
            <person name="Qinglan Z."/>
            <person name="Zhiwei F."/>
            <person name="Ding X."/>
            <person name="Gejiao W."/>
            <person name="Shixue Z."/>
        </authorList>
    </citation>
    <scope>NUCLEOTIDE SEQUENCE [LARGE SCALE GENOMIC DNA]</scope>
    <source>
        <strain evidence="2 3">WZY 27</strain>
    </source>
</reference>
<dbReference type="AlphaFoldDB" id="A0A369VXV4"/>